<evidence type="ECO:0000313" key="3">
    <source>
        <dbReference type="Proteomes" id="UP000649604"/>
    </source>
</evidence>
<dbReference type="PANTHER" id="PTHR35024">
    <property type="entry name" value="HYPOTHETICAL CYTOSOLIC PROTEIN"/>
    <property type="match status" value="1"/>
</dbReference>
<comment type="caution">
    <text evidence="2">The sequence shown here is derived from an EMBL/GenBank/DDBJ whole genome shotgun (WGS) entry which is preliminary data.</text>
</comment>
<evidence type="ECO:0008006" key="4">
    <source>
        <dbReference type="Google" id="ProtNLM"/>
    </source>
</evidence>
<organism evidence="2 3">
    <name type="scientific">candidate division KSB3 bacterium</name>
    <dbReference type="NCBI Taxonomy" id="2044937"/>
    <lineage>
        <taxon>Bacteria</taxon>
        <taxon>candidate division KSB3</taxon>
    </lineage>
</organism>
<dbReference type="AlphaFoldDB" id="A0A9D5JZV6"/>
<reference evidence="2" key="1">
    <citation type="submission" date="2019-11" db="EMBL/GenBank/DDBJ databases">
        <title>Microbial mats filling the niche in hypersaline microbial mats.</title>
        <authorList>
            <person name="Wong H.L."/>
            <person name="Macleod F.I."/>
            <person name="White R.A. III"/>
            <person name="Burns B.P."/>
        </authorList>
    </citation>
    <scope>NUCLEOTIDE SEQUENCE</scope>
    <source>
        <strain evidence="2">Rbin_158</strain>
    </source>
</reference>
<gene>
    <name evidence="2" type="ORF">GF339_22365</name>
</gene>
<dbReference type="Pfam" id="PF04519">
    <property type="entry name" value="Bactofilin"/>
    <property type="match status" value="1"/>
</dbReference>
<comment type="similarity">
    <text evidence="1">Belongs to the bactofilin family.</text>
</comment>
<sequence length="135" mass="14956">MSILGHGLVITGDIFGEIDLVIRGVVKGSIFLQNSELHIDQTGYVEGQIRADKIVIAGEVFGDVTAETTLQLTPTSKVHGNIRTSKLAMAEEAYFNGGLTIQEPAPVELEIQDFHALSEDDYSKLRRWRMRNNID</sequence>
<dbReference type="EMBL" id="WJJP01000724">
    <property type="protein sequence ID" value="MBD3327347.1"/>
    <property type="molecule type" value="Genomic_DNA"/>
</dbReference>
<dbReference type="PANTHER" id="PTHR35024:SF4">
    <property type="entry name" value="POLYMER-FORMING CYTOSKELETAL PROTEIN"/>
    <property type="match status" value="1"/>
</dbReference>
<evidence type="ECO:0000313" key="2">
    <source>
        <dbReference type="EMBL" id="MBD3327347.1"/>
    </source>
</evidence>
<dbReference type="Proteomes" id="UP000649604">
    <property type="component" value="Unassembled WGS sequence"/>
</dbReference>
<proteinExistence type="inferred from homology"/>
<accession>A0A9D5JZV6</accession>
<evidence type="ECO:0000256" key="1">
    <source>
        <dbReference type="ARBA" id="ARBA00044755"/>
    </source>
</evidence>
<dbReference type="InterPro" id="IPR007607">
    <property type="entry name" value="BacA/B"/>
</dbReference>
<protein>
    <recommendedName>
        <fullName evidence="4">Cell shape determination protein CcmA</fullName>
    </recommendedName>
</protein>
<name>A0A9D5JZV6_9BACT</name>